<protein>
    <submittedName>
        <fullName evidence="2">Uncharacterized protein</fullName>
    </submittedName>
</protein>
<organism evidence="2 3">
    <name type="scientific">Triparma columacea</name>
    <dbReference type="NCBI Taxonomy" id="722753"/>
    <lineage>
        <taxon>Eukaryota</taxon>
        <taxon>Sar</taxon>
        <taxon>Stramenopiles</taxon>
        <taxon>Ochrophyta</taxon>
        <taxon>Bolidophyceae</taxon>
        <taxon>Parmales</taxon>
        <taxon>Triparmaceae</taxon>
        <taxon>Triparma</taxon>
    </lineage>
</organism>
<sequence>MSNKREFIDLSISSDEEGEESQVKMPKVNFTTSSSSSNSSGSKQRARPPSPHNEVSSLSNEKPRRRTKTNEIGDTIDPYDQQMLQLYDVSRDIDWGRKGGGVSKISDEKEEEENATLGSILPNLSTPQNHPSALLHNAGLLDKVNNVLGAFASHFAEELQGMVESKPGAFGLKNGESPPKWVGEPLTWMLAGLGEEPLAAIIGNYPKPTKDSEKGLASPFDRNPKDEEKYHNSSIALLSNIFDSSNPTSLERHFFMLDLIPINLPYGSDTPAIIALMSRRLSNLLVELHTVTAGAIEVALDGRKIPAITLGTTPHNALEGILQPYARLFDRIGRIAHPCSMIDINKACGKNRMIASDVTLTMIRDLTGLHAINASFHVRFFNKHRVEIERVLEIRRRTGFGGLNESQAQRESRVQHQFGGALESDVQRESRVQHQFGGALESDLQRESRVQHQFGGALESDLQRESRVQHQFGGALESDVQRESRVQHQFGGALESDLQRESGVQHQFGGALESQSQRDHSFGGRMESQSQREGRVQGGLTKGRKWGEGKHAGNEKTKKMKREKKKKMKVDPAVKKVHNANNNAQRPRWYACKNPVCQYKCTYASAKHLMMKHLQKFPTCHVFYAEKCGDVTLNESQNWT</sequence>
<gene>
    <name evidence="2" type="ORF">TrCOL_g4154</name>
</gene>
<evidence type="ECO:0000256" key="1">
    <source>
        <dbReference type="SAM" id="MobiDB-lite"/>
    </source>
</evidence>
<feature type="region of interest" description="Disordered" evidence="1">
    <location>
        <begin position="1"/>
        <end position="77"/>
    </location>
</feature>
<accession>A0A9W7GQT5</accession>
<dbReference type="AlphaFoldDB" id="A0A9W7GQT5"/>
<keyword evidence="3" id="KW-1185">Reference proteome</keyword>
<evidence type="ECO:0000313" key="2">
    <source>
        <dbReference type="EMBL" id="GMI48423.1"/>
    </source>
</evidence>
<feature type="compositionally biased region" description="Basic residues" evidence="1">
    <location>
        <begin position="558"/>
        <end position="568"/>
    </location>
</feature>
<dbReference type="EMBL" id="BRYA01000396">
    <property type="protein sequence ID" value="GMI48423.1"/>
    <property type="molecule type" value="Genomic_DNA"/>
</dbReference>
<name>A0A9W7GQT5_9STRA</name>
<reference evidence="3" key="1">
    <citation type="journal article" date="2023" name="Commun. Biol.">
        <title>Genome analysis of Parmales, the sister group of diatoms, reveals the evolutionary specialization of diatoms from phago-mixotrophs to photoautotrophs.</title>
        <authorList>
            <person name="Ban H."/>
            <person name="Sato S."/>
            <person name="Yoshikawa S."/>
            <person name="Yamada K."/>
            <person name="Nakamura Y."/>
            <person name="Ichinomiya M."/>
            <person name="Sato N."/>
            <person name="Blanc-Mathieu R."/>
            <person name="Endo H."/>
            <person name="Kuwata A."/>
            <person name="Ogata H."/>
        </authorList>
    </citation>
    <scope>NUCLEOTIDE SEQUENCE [LARGE SCALE GENOMIC DNA]</scope>
</reference>
<proteinExistence type="predicted"/>
<feature type="region of interest" description="Disordered" evidence="1">
    <location>
        <begin position="508"/>
        <end position="572"/>
    </location>
</feature>
<feature type="compositionally biased region" description="Low complexity" evidence="1">
    <location>
        <begin position="33"/>
        <end position="42"/>
    </location>
</feature>
<comment type="caution">
    <text evidence="2">The sequence shown here is derived from an EMBL/GenBank/DDBJ whole genome shotgun (WGS) entry which is preliminary data.</text>
</comment>
<evidence type="ECO:0000313" key="3">
    <source>
        <dbReference type="Proteomes" id="UP001165065"/>
    </source>
</evidence>
<dbReference type="Proteomes" id="UP001165065">
    <property type="component" value="Unassembled WGS sequence"/>
</dbReference>
<feature type="compositionally biased region" description="Basic and acidic residues" evidence="1">
    <location>
        <begin position="545"/>
        <end position="557"/>
    </location>
</feature>